<dbReference type="Proteomes" id="UP001299220">
    <property type="component" value="Unassembled WGS sequence"/>
</dbReference>
<evidence type="ECO:0000313" key="3">
    <source>
        <dbReference type="EMBL" id="MCF2651467.1"/>
    </source>
</evidence>
<evidence type="ECO:0000256" key="2">
    <source>
        <dbReference type="SAM" id="Phobius"/>
    </source>
</evidence>
<keyword evidence="2" id="KW-0472">Membrane</keyword>
<gene>
    <name evidence="3" type="ORF">JQM67_02445</name>
</gene>
<evidence type="ECO:0000256" key="1">
    <source>
        <dbReference type="SAM" id="MobiDB-lite"/>
    </source>
</evidence>
<accession>A0ABS9CMR1</accession>
<keyword evidence="2" id="KW-0812">Transmembrane</keyword>
<keyword evidence="2" id="KW-1133">Transmembrane helix</keyword>
<organism evidence="3 4">
    <name type="scientific">Anaeromassilibacillus senegalensis</name>
    <dbReference type="NCBI Taxonomy" id="1673717"/>
    <lineage>
        <taxon>Bacteria</taxon>
        <taxon>Bacillati</taxon>
        <taxon>Bacillota</taxon>
        <taxon>Clostridia</taxon>
        <taxon>Eubacteriales</taxon>
        <taxon>Acutalibacteraceae</taxon>
        <taxon>Anaeromassilibacillus</taxon>
    </lineage>
</organism>
<feature type="region of interest" description="Disordered" evidence="1">
    <location>
        <begin position="60"/>
        <end position="84"/>
    </location>
</feature>
<sequence length="319" mass="35005">MENNTNTTPENELNFKQVFSDEPVKPSERPVLPIQLPPVEDDAETLAFDKPTVLDERFATRKAAQPRRAVQSSPRPAQTPAKRRAAACSSGRLYSGETKSDAARRIFRECCVLILFVLLVSGGFWLKGVVVDFLSDDTYATLSKSSTYSDAVRCRDVPLESTALPDGYAAAQAVCTQLGQPITDSALFAKTDEEIIFASEVADCIKSTLPNHDVQMMDGLSNRDLLIRIHESLLADKPVIVLLAEPDAGSVRLQYAVVTGMCAEKDSVTVVNPNSGKIQYTMEEFIDATRFQTDQKMPFLAKLGLTFGSLSRNTAIFVE</sequence>
<protein>
    <submittedName>
        <fullName evidence="3">Uncharacterized protein</fullName>
    </submittedName>
</protein>
<feature type="compositionally biased region" description="Low complexity" evidence="1">
    <location>
        <begin position="1"/>
        <end position="14"/>
    </location>
</feature>
<feature type="region of interest" description="Disordered" evidence="1">
    <location>
        <begin position="1"/>
        <end position="36"/>
    </location>
</feature>
<feature type="transmembrane region" description="Helical" evidence="2">
    <location>
        <begin position="106"/>
        <end position="126"/>
    </location>
</feature>
<dbReference type="RefSeq" id="WP_235322481.1">
    <property type="nucleotide sequence ID" value="NZ_JAFBIT010000001.1"/>
</dbReference>
<comment type="caution">
    <text evidence="3">The sequence shown here is derived from an EMBL/GenBank/DDBJ whole genome shotgun (WGS) entry which is preliminary data.</text>
</comment>
<reference evidence="3 4" key="1">
    <citation type="submission" date="2020-12" db="EMBL/GenBank/DDBJ databases">
        <title>Whole genome sequences of gut porcine anaerobes.</title>
        <authorList>
            <person name="Kubasova T."/>
            <person name="Jahodarova E."/>
            <person name="Rychlik I."/>
        </authorList>
    </citation>
    <scope>NUCLEOTIDE SEQUENCE [LARGE SCALE GENOMIC DNA]</scope>
    <source>
        <strain evidence="3 4">An867</strain>
    </source>
</reference>
<name>A0ABS9CMR1_9FIRM</name>
<evidence type="ECO:0000313" key="4">
    <source>
        <dbReference type="Proteomes" id="UP001299220"/>
    </source>
</evidence>
<keyword evidence="4" id="KW-1185">Reference proteome</keyword>
<dbReference type="EMBL" id="JAFBIT010000001">
    <property type="protein sequence ID" value="MCF2651467.1"/>
    <property type="molecule type" value="Genomic_DNA"/>
</dbReference>
<proteinExistence type="predicted"/>